<dbReference type="Proteomes" id="UP001595843">
    <property type="component" value="Unassembled WGS sequence"/>
</dbReference>
<reference evidence="3" key="1">
    <citation type="journal article" date="2019" name="Int. J. Syst. Evol. Microbiol.">
        <title>The Global Catalogue of Microorganisms (GCM) 10K type strain sequencing project: providing services to taxonomists for standard genome sequencing and annotation.</title>
        <authorList>
            <consortium name="The Broad Institute Genomics Platform"/>
            <consortium name="The Broad Institute Genome Sequencing Center for Infectious Disease"/>
            <person name="Wu L."/>
            <person name="Ma J."/>
        </authorList>
    </citation>
    <scope>NUCLEOTIDE SEQUENCE [LARGE SCALE GENOMIC DNA]</scope>
    <source>
        <strain evidence="3">IBRC-M 10813</strain>
    </source>
</reference>
<keyword evidence="3" id="KW-1185">Reference proteome</keyword>
<name>A0ABV8JDG6_9BACL</name>
<comment type="caution">
    <text evidence="2">The sequence shown here is derived from an EMBL/GenBank/DDBJ whole genome shotgun (WGS) entry which is preliminary data.</text>
</comment>
<sequence length="97" mass="11121">MSRRSLYWIFWKFIRAGTLVSVVLALVISLAITPSSIQWQGGADHTEELLPVSPRLYWMSVIGFTAWFAFLGFLFSAFLGGIRVFMGWIEKSRDESR</sequence>
<evidence type="ECO:0000313" key="2">
    <source>
        <dbReference type="EMBL" id="MFC4076978.1"/>
    </source>
</evidence>
<keyword evidence="1" id="KW-0812">Transmembrane</keyword>
<evidence type="ECO:0000256" key="1">
    <source>
        <dbReference type="SAM" id="Phobius"/>
    </source>
</evidence>
<protein>
    <submittedName>
        <fullName evidence="2">Uncharacterized protein</fullName>
    </submittedName>
</protein>
<evidence type="ECO:0000313" key="3">
    <source>
        <dbReference type="Proteomes" id="UP001595843"/>
    </source>
</evidence>
<feature type="transmembrane region" description="Helical" evidence="1">
    <location>
        <begin position="55"/>
        <end position="82"/>
    </location>
</feature>
<proteinExistence type="predicted"/>
<keyword evidence="1" id="KW-1133">Transmembrane helix</keyword>
<keyword evidence="1" id="KW-0472">Membrane</keyword>
<dbReference type="EMBL" id="JBHSAP010000009">
    <property type="protein sequence ID" value="MFC4076978.1"/>
    <property type="molecule type" value="Genomic_DNA"/>
</dbReference>
<gene>
    <name evidence="2" type="ORF">ACFOUO_09145</name>
</gene>
<dbReference type="RefSeq" id="WP_380704394.1">
    <property type="nucleotide sequence ID" value="NZ_JBHSAP010000009.1"/>
</dbReference>
<organism evidence="2 3">
    <name type="scientific">Salinithrix halophila</name>
    <dbReference type="NCBI Taxonomy" id="1485204"/>
    <lineage>
        <taxon>Bacteria</taxon>
        <taxon>Bacillati</taxon>
        <taxon>Bacillota</taxon>
        <taxon>Bacilli</taxon>
        <taxon>Bacillales</taxon>
        <taxon>Thermoactinomycetaceae</taxon>
        <taxon>Salinithrix</taxon>
    </lineage>
</organism>
<accession>A0ABV8JDG6</accession>